<dbReference type="GO" id="GO:0042392">
    <property type="term" value="F:sphingosine-1-phosphate phosphatase activity"/>
    <property type="evidence" value="ECO:0007669"/>
    <property type="project" value="TreeGrafter"/>
</dbReference>
<keyword evidence="1" id="KW-1133">Transmembrane helix</keyword>
<feature type="transmembrane region" description="Helical" evidence="1">
    <location>
        <begin position="138"/>
        <end position="157"/>
    </location>
</feature>
<dbReference type="Pfam" id="PF01569">
    <property type="entry name" value="PAP2"/>
    <property type="match status" value="1"/>
</dbReference>
<dbReference type="OrthoDB" id="302705at2759"/>
<evidence type="ECO:0000313" key="4">
    <source>
        <dbReference type="Proteomes" id="UP000807306"/>
    </source>
</evidence>
<feature type="transmembrane region" description="Helical" evidence="1">
    <location>
        <begin position="78"/>
        <end position="99"/>
    </location>
</feature>
<sequence length="185" mass="20406">MSNFLWNVWLSFLDRTDFTVAGITGASVFYTRSAAAAYYTAGAIFCSLSVKVIKRLVKQPRPPPTARKLKKTYGMPSTHSAAISYLATYIVLASMFLPVHPSFPPSINIRLLAPVVALPWAVAVVMSRLWLGHHTVPQVLAGASYGVALASVWFSIWKNVLSPSETVRGFEKEVVKMVEHYLTMS</sequence>
<dbReference type="PANTHER" id="PTHR14969:SF13">
    <property type="entry name" value="AT30094P"/>
    <property type="match status" value="1"/>
</dbReference>
<name>A0A9P6EQ03_9AGAR</name>
<proteinExistence type="predicted"/>
<feature type="transmembrane region" description="Helical" evidence="1">
    <location>
        <begin position="36"/>
        <end position="57"/>
    </location>
</feature>
<organism evidence="3 4">
    <name type="scientific">Crepidotus variabilis</name>
    <dbReference type="NCBI Taxonomy" id="179855"/>
    <lineage>
        <taxon>Eukaryota</taxon>
        <taxon>Fungi</taxon>
        <taxon>Dikarya</taxon>
        <taxon>Basidiomycota</taxon>
        <taxon>Agaricomycotina</taxon>
        <taxon>Agaricomycetes</taxon>
        <taxon>Agaricomycetidae</taxon>
        <taxon>Agaricales</taxon>
        <taxon>Agaricineae</taxon>
        <taxon>Crepidotaceae</taxon>
        <taxon>Crepidotus</taxon>
    </lineage>
</organism>
<keyword evidence="1" id="KW-0472">Membrane</keyword>
<dbReference type="EMBL" id="MU157830">
    <property type="protein sequence ID" value="KAF9532964.1"/>
    <property type="molecule type" value="Genomic_DNA"/>
</dbReference>
<dbReference type="Gene3D" id="1.20.144.10">
    <property type="entry name" value="Phosphatidic acid phosphatase type 2/haloperoxidase"/>
    <property type="match status" value="1"/>
</dbReference>
<dbReference type="AlphaFoldDB" id="A0A9P6EQ03"/>
<dbReference type="Proteomes" id="UP000807306">
    <property type="component" value="Unassembled WGS sequence"/>
</dbReference>
<keyword evidence="1" id="KW-0812">Transmembrane</keyword>
<evidence type="ECO:0000313" key="3">
    <source>
        <dbReference type="EMBL" id="KAF9532964.1"/>
    </source>
</evidence>
<accession>A0A9P6EQ03</accession>
<comment type="caution">
    <text evidence="3">The sequence shown here is derived from an EMBL/GenBank/DDBJ whole genome shotgun (WGS) entry which is preliminary data.</text>
</comment>
<feature type="domain" description="Phosphatidic acid phosphatase type 2/haloperoxidase" evidence="2">
    <location>
        <begin position="36"/>
        <end position="154"/>
    </location>
</feature>
<reference evidence="3" key="1">
    <citation type="submission" date="2020-11" db="EMBL/GenBank/DDBJ databases">
        <authorList>
            <consortium name="DOE Joint Genome Institute"/>
            <person name="Ahrendt S."/>
            <person name="Riley R."/>
            <person name="Andreopoulos W."/>
            <person name="Labutti K."/>
            <person name="Pangilinan J."/>
            <person name="Ruiz-Duenas F.J."/>
            <person name="Barrasa J.M."/>
            <person name="Sanchez-Garcia M."/>
            <person name="Camarero S."/>
            <person name="Miyauchi S."/>
            <person name="Serrano A."/>
            <person name="Linde D."/>
            <person name="Babiker R."/>
            <person name="Drula E."/>
            <person name="Ayuso-Fernandez I."/>
            <person name="Pacheco R."/>
            <person name="Padilla G."/>
            <person name="Ferreira P."/>
            <person name="Barriuso J."/>
            <person name="Kellner H."/>
            <person name="Castanera R."/>
            <person name="Alfaro M."/>
            <person name="Ramirez L."/>
            <person name="Pisabarro A.G."/>
            <person name="Kuo A."/>
            <person name="Tritt A."/>
            <person name="Lipzen A."/>
            <person name="He G."/>
            <person name="Yan M."/>
            <person name="Ng V."/>
            <person name="Cullen D."/>
            <person name="Martin F."/>
            <person name="Rosso M.-N."/>
            <person name="Henrissat B."/>
            <person name="Hibbett D."/>
            <person name="Martinez A.T."/>
            <person name="Grigoriev I.V."/>
        </authorList>
    </citation>
    <scope>NUCLEOTIDE SEQUENCE</scope>
    <source>
        <strain evidence="3">CBS 506.95</strain>
    </source>
</reference>
<dbReference type="SUPFAM" id="SSF48317">
    <property type="entry name" value="Acid phosphatase/Vanadium-dependent haloperoxidase"/>
    <property type="match status" value="1"/>
</dbReference>
<protein>
    <recommendedName>
        <fullName evidence="2">Phosphatidic acid phosphatase type 2/haloperoxidase domain-containing protein</fullName>
    </recommendedName>
</protein>
<feature type="transmembrane region" description="Helical" evidence="1">
    <location>
        <begin position="111"/>
        <end position="131"/>
    </location>
</feature>
<dbReference type="InterPro" id="IPR036938">
    <property type="entry name" value="PAP2/HPO_sf"/>
</dbReference>
<evidence type="ECO:0000256" key="1">
    <source>
        <dbReference type="SAM" id="Phobius"/>
    </source>
</evidence>
<dbReference type="SMART" id="SM00014">
    <property type="entry name" value="acidPPc"/>
    <property type="match status" value="1"/>
</dbReference>
<gene>
    <name evidence="3" type="ORF">CPB83DRAFT_589943</name>
</gene>
<evidence type="ECO:0000259" key="2">
    <source>
        <dbReference type="SMART" id="SM00014"/>
    </source>
</evidence>
<dbReference type="InterPro" id="IPR000326">
    <property type="entry name" value="PAP2/HPO"/>
</dbReference>
<keyword evidence="4" id="KW-1185">Reference proteome</keyword>
<dbReference type="PANTHER" id="PTHR14969">
    <property type="entry name" value="SPHINGOSINE-1-PHOSPHATE PHOSPHOHYDROLASE"/>
    <property type="match status" value="1"/>
</dbReference>